<evidence type="ECO:0000313" key="5">
    <source>
        <dbReference type="Proteomes" id="UP001345219"/>
    </source>
</evidence>
<accession>A0AAN7H4D0</accession>
<dbReference type="Pfam" id="PF01344">
    <property type="entry name" value="Kelch_1"/>
    <property type="match status" value="1"/>
</dbReference>
<proteinExistence type="predicted"/>
<dbReference type="Pfam" id="PF00646">
    <property type="entry name" value="F-box"/>
    <property type="match status" value="1"/>
</dbReference>
<name>A0AAN7H4D0_9MYRT</name>
<dbReference type="SMART" id="SM00612">
    <property type="entry name" value="Kelch"/>
    <property type="match status" value="2"/>
</dbReference>
<dbReference type="InterPro" id="IPR006652">
    <property type="entry name" value="Kelch_1"/>
</dbReference>
<dbReference type="Proteomes" id="UP001345219">
    <property type="component" value="Chromosome 21"/>
</dbReference>
<sequence>MHQPVIPGLPDDLALQCLARLSHGYHGILETVSKRWRDVVRSEDYSNFKAREGWSGDWLFVLTEGSRDHWIAYDPEADRWHPLPSNPKPHLQYRWWSGFSCICVNTKFLIIGGSYEKCECPFISKEVVQFDPFRREWSSIASMLTPRSHFACCVIDGKVYVAGGQNSDCPRGLNLAEVYDPLTDEWEDLPPMPMTAMDCIGIAYQGKLHVLSDCLGLQDQSPTQVFDPSNREWHIKHENWPFSRARQVAVQVTEDDQVYTVEDWGESIVKTRDAEKEEWYSIGKVPPVFIPHHSRPLEVFDYGFAAVGRELYVMGGKVLRWDESGVGRFEIVRLDRVRVCDPRNSELSWRETRPMCLTAGGSIVACASLKGRNPLKGATS</sequence>
<keyword evidence="1" id="KW-0880">Kelch repeat</keyword>
<protein>
    <recommendedName>
        <fullName evidence="3">F-box domain-containing protein</fullName>
    </recommendedName>
</protein>
<keyword evidence="5" id="KW-1185">Reference proteome</keyword>
<dbReference type="Gene3D" id="2.120.10.80">
    <property type="entry name" value="Kelch-type beta propeller"/>
    <property type="match status" value="1"/>
</dbReference>
<feature type="domain" description="F-box" evidence="3">
    <location>
        <begin position="9"/>
        <end position="49"/>
    </location>
</feature>
<reference evidence="4 5" key="1">
    <citation type="journal article" date="2023" name="Hortic Res">
        <title>Pangenome of water caltrop reveals structural variations and asymmetric subgenome divergence after allopolyploidization.</title>
        <authorList>
            <person name="Zhang X."/>
            <person name="Chen Y."/>
            <person name="Wang L."/>
            <person name="Yuan Y."/>
            <person name="Fang M."/>
            <person name="Shi L."/>
            <person name="Lu R."/>
            <person name="Comes H.P."/>
            <person name="Ma Y."/>
            <person name="Chen Y."/>
            <person name="Huang G."/>
            <person name="Zhou Y."/>
            <person name="Zheng Z."/>
            <person name="Qiu Y."/>
        </authorList>
    </citation>
    <scope>NUCLEOTIDE SEQUENCE [LARGE SCALE GENOMIC DNA]</scope>
    <source>
        <tissue evidence="4">Roots</tissue>
    </source>
</reference>
<dbReference type="SUPFAM" id="SSF117281">
    <property type="entry name" value="Kelch motif"/>
    <property type="match status" value="1"/>
</dbReference>
<evidence type="ECO:0000313" key="4">
    <source>
        <dbReference type="EMBL" id="KAK4749577.1"/>
    </source>
</evidence>
<gene>
    <name evidence="4" type="ORF">SAY87_027026</name>
</gene>
<evidence type="ECO:0000256" key="2">
    <source>
        <dbReference type="ARBA" id="ARBA00022737"/>
    </source>
</evidence>
<comment type="caution">
    <text evidence="4">The sequence shown here is derived from an EMBL/GenBank/DDBJ whole genome shotgun (WGS) entry which is preliminary data.</text>
</comment>
<dbReference type="InterPro" id="IPR036047">
    <property type="entry name" value="F-box-like_dom_sf"/>
</dbReference>
<dbReference type="EMBL" id="JAXIOK010000018">
    <property type="protein sequence ID" value="KAK4749577.1"/>
    <property type="molecule type" value="Genomic_DNA"/>
</dbReference>
<dbReference type="InterPro" id="IPR015915">
    <property type="entry name" value="Kelch-typ_b-propeller"/>
</dbReference>
<dbReference type="InterPro" id="IPR001810">
    <property type="entry name" value="F-box_dom"/>
</dbReference>
<dbReference type="PANTHER" id="PTHR46344">
    <property type="entry name" value="OS02G0202900 PROTEIN"/>
    <property type="match status" value="1"/>
</dbReference>
<evidence type="ECO:0000256" key="1">
    <source>
        <dbReference type="ARBA" id="ARBA00022441"/>
    </source>
</evidence>
<dbReference type="SMART" id="SM00256">
    <property type="entry name" value="FBOX"/>
    <property type="match status" value="1"/>
</dbReference>
<evidence type="ECO:0000259" key="3">
    <source>
        <dbReference type="SMART" id="SM00256"/>
    </source>
</evidence>
<dbReference type="PANTHER" id="PTHR46344:SF28">
    <property type="entry name" value="F-BOX DOMAIN-CONTAINING PROTEIN"/>
    <property type="match status" value="1"/>
</dbReference>
<dbReference type="CDD" id="cd22152">
    <property type="entry name" value="F-box_AtAFR-like"/>
    <property type="match status" value="1"/>
</dbReference>
<dbReference type="AlphaFoldDB" id="A0AAN7H4D0"/>
<dbReference type="SUPFAM" id="SSF81383">
    <property type="entry name" value="F-box domain"/>
    <property type="match status" value="1"/>
</dbReference>
<organism evidence="4 5">
    <name type="scientific">Trapa incisa</name>
    <dbReference type="NCBI Taxonomy" id="236973"/>
    <lineage>
        <taxon>Eukaryota</taxon>
        <taxon>Viridiplantae</taxon>
        <taxon>Streptophyta</taxon>
        <taxon>Embryophyta</taxon>
        <taxon>Tracheophyta</taxon>
        <taxon>Spermatophyta</taxon>
        <taxon>Magnoliopsida</taxon>
        <taxon>eudicotyledons</taxon>
        <taxon>Gunneridae</taxon>
        <taxon>Pentapetalae</taxon>
        <taxon>rosids</taxon>
        <taxon>malvids</taxon>
        <taxon>Myrtales</taxon>
        <taxon>Lythraceae</taxon>
        <taxon>Trapa</taxon>
    </lineage>
</organism>
<keyword evidence="2" id="KW-0677">Repeat</keyword>